<comment type="function">
    <text evidence="2">Catalyzes the first step of the osmoprotectant glycine betaine synthesis.</text>
</comment>
<evidence type="ECO:0000256" key="12">
    <source>
        <dbReference type="ARBA" id="ARBA00049097"/>
    </source>
</evidence>
<dbReference type="CDD" id="cd00680">
    <property type="entry name" value="RHO_alpha_C"/>
    <property type="match status" value="1"/>
</dbReference>
<dbReference type="InterPro" id="IPR015879">
    <property type="entry name" value="Ring_hydroxy_dOase_asu_C_dom"/>
</dbReference>
<keyword evidence="10" id="KW-0408">Iron</keyword>
<keyword evidence="7" id="KW-0001">2Fe-2S</keyword>
<feature type="domain" description="Rieske" evidence="13">
    <location>
        <begin position="49"/>
        <end position="134"/>
    </location>
</feature>
<sequence length="415" mass="47566">MFRLFNSAPSSKPDTDVGEKKHALPASWYHSAPLYSLERRAIFSRKWLLVTHRLRFQSAGDYVSFEEAGFSFFLVKDRDGNINGFHNICRHRAYPIVTDGSGSASILSCKYHGWSYGFKGNLAKAPRFDSVPDFDKSQHSLFSIHTHVDNKGFVWVNFDASETPEIAWDTDFEGVDTQDRLKAFDLDNDYHFDHHWNMVGDYNWKTLADNYNECYHCATSHPDVAANVDLDNYCVKPQKNYIIHYGPNKDPTKEVVKVASTFLFPNASFTVTAHFFFMQRCIPISATRTKMEYDVYRKNDASDEDFSTIDSFFKRVMKEDKDLCNGAQRNLNGGIFVNGQLHPEKEQGPIWFQGVVRELLMSYREKEEKENGGDPIWPATRKTVNSNAKREEEEKFCAGLEMGHCPGVGDGVLSW</sequence>
<evidence type="ECO:0000256" key="3">
    <source>
        <dbReference type="ARBA" id="ARBA00004866"/>
    </source>
</evidence>
<evidence type="ECO:0000256" key="4">
    <source>
        <dbReference type="ARBA" id="ARBA00010848"/>
    </source>
</evidence>
<dbReference type="EMBL" id="JAADJG010000498">
    <property type="protein sequence ID" value="KAF4445826.1"/>
    <property type="molecule type" value="Genomic_DNA"/>
</dbReference>
<keyword evidence="11" id="KW-0411">Iron-sulfur</keyword>
<evidence type="ECO:0000259" key="13">
    <source>
        <dbReference type="PROSITE" id="PS51296"/>
    </source>
</evidence>
<organism evidence="14 15">
    <name type="scientific">Fusarium austroafricanum</name>
    <dbReference type="NCBI Taxonomy" id="2364996"/>
    <lineage>
        <taxon>Eukaryota</taxon>
        <taxon>Fungi</taxon>
        <taxon>Dikarya</taxon>
        <taxon>Ascomycota</taxon>
        <taxon>Pezizomycotina</taxon>
        <taxon>Sordariomycetes</taxon>
        <taxon>Hypocreomycetidae</taxon>
        <taxon>Hypocreales</taxon>
        <taxon>Nectriaceae</taxon>
        <taxon>Fusarium</taxon>
        <taxon>Fusarium concolor species complex</taxon>
    </lineage>
</organism>
<accession>A0A8H4K9E6</accession>
<dbReference type="InterPro" id="IPR036922">
    <property type="entry name" value="Rieske_2Fe-2S_sf"/>
</dbReference>
<dbReference type="GO" id="GO:0051537">
    <property type="term" value="F:2 iron, 2 sulfur cluster binding"/>
    <property type="evidence" value="ECO:0007669"/>
    <property type="project" value="UniProtKB-KW"/>
</dbReference>
<keyword evidence="8" id="KW-0479">Metal-binding</keyword>
<keyword evidence="9" id="KW-0560">Oxidoreductase</keyword>
<dbReference type="InterPro" id="IPR017941">
    <property type="entry name" value="Rieske_2Fe-2S"/>
</dbReference>
<dbReference type="SUPFAM" id="SSF55961">
    <property type="entry name" value="Bet v1-like"/>
    <property type="match status" value="1"/>
</dbReference>
<comment type="similarity">
    <text evidence="4">Belongs to the choline monooxygenase family.</text>
</comment>
<proteinExistence type="inferred from homology"/>
<evidence type="ECO:0000256" key="6">
    <source>
        <dbReference type="ARBA" id="ARBA00014931"/>
    </source>
</evidence>
<evidence type="ECO:0000256" key="9">
    <source>
        <dbReference type="ARBA" id="ARBA00023002"/>
    </source>
</evidence>
<comment type="pathway">
    <text evidence="3">Amine and polyamine biosynthesis; betaine biosynthesis via choline pathway; betaine aldehyde from choline (monooxygenase route): step 1/1.</text>
</comment>
<dbReference type="Pfam" id="PF00355">
    <property type="entry name" value="Rieske"/>
    <property type="match status" value="1"/>
</dbReference>
<protein>
    <recommendedName>
        <fullName evidence="6">Choline monooxygenase, chloroplastic</fullName>
        <ecNumber evidence="5">1.14.15.7</ecNumber>
    </recommendedName>
</protein>
<evidence type="ECO:0000256" key="7">
    <source>
        <dbReference type="ARBA" id="ARBA00022714"/>
    </source>
</evidence>
<evidence type="ECO:0000256" key="11">
    <source>
        <dbReference type="ARBA" id="ARBA00023014"/>
    </source>
</evidence>
<dbReference type="Pfam" id="PF00848">
    <property type="entry name" value="Ring_hydroxyl_A"/>
    <property type="match status" value="2"/>
</dbReference>
<keyword evidence="15" id="KW-1185">Reference proteome</keyword>
<dbReference type="PANTHER" id="PTHR43756:SF5">
    <property type="entry name" value="CHOLINE MONOOXYGENASE, CHLOROPLASTIC"/>
    <property type="match status" value="1"/>
</dbReference>
<dbReference type="Gene3D" id="2.102.10.10">
    <property type="entry name" value="Rieske [2Fe-2S] iron-sulphur domain"/>
    <property type="match status" value="1"/>
</dbReference>
<evidence type="ECO:0000256" key="1">
    <source>
        <dbReference type="ARBA" id="ARBA00001962"/>
    </source>
</evidence>
<dbReference type="GO" id="GO:0019285">
    <property type="term" value="P:glycine betaine biosynthetic process from choline"/>
    <property type="evidence" value="ECO:0007669"/>
    <property type="project" value="UniProtKB-UniPathway"/>
</dbReference>
<dbReference type="GO" id="GO:0005506">
    <property type="term" value="F:iron ion binding"/>
    <property type="evidence" value="ECO:0007669"/>
    <property type="project" value="InterPro"/>
</dbReference>
<dbReference type="CDD" id="cd03469">
    <property type="entry name" value="Rieske_RO_Alpha_N"/>
    <property type="match status" value="1"/>
</dbReference>
<dbReference type="EC" id="1.14.15.7" evidence="5"/>
<evidence type="ECO:0000256" key="5">
    <source>
        <dbReference type="ARBA" id="ARBA00012763"/>
    </source>
</evidence>
<comment type="catalytic activity">
    <reaction evidence="12">
        <text>choline + 2 reduced [2Fe-2S]-[ferredoxin] + O2 + 2 H(+) = betaine aldehyde hydrate + 2 oxidized [2Fe-2S]-[ferredoxin] + H2O</text>
        <dbReference type="Rhea" id="RHEA:17769"/>
        <dbReference type="Rhea" id="RHEA-COMP:10000"/>
        <dbReference type="Rhea" id="RHEA-COMP:10001"/>
        <dbReference type="ChEBI" id="CHEBI:15354"/>
        <dbReference type="ChEBI" id="CHEBI:15377"/>
        <dbReference type="ChEBI" id="CHEBI:15378"/>
        <dbReference type="ChEBI" id="CHEBI:15379"/>
        <dbReference type="ChEBI" id="CHEBI:15870"/>
        <dbReference type="ChEBI" id="CHEBI:33737"/>
        <dbReference type="ChEBI" id="CHEBI:33738"/>
        <dbReference type="EC" id="1.14.15.7"/>
    </reaction>
</comment>
<comment type="cofactor">
    <cofactor evidence="1">
        <name>Fe cation</name>
        <dbReference type="ChEBI" id="CHEBI:24875"/>
    </cofactor>
</comment>
<dbReference type="PRINTS" id="PR00090">
    <property type="entry name" value="RNGDIOXGNASE"/>
</dbReference>
<dbReference type="InterPro" id="IPR001663">
    <property type="entry name" value="Rng_hydr_dOase-A"/>
</dbReference>
<comment type="caution">
    <text evidence="14">The sequence shown here is derived from an EMBL/GenBank/DDBJ whole genome shotgun (WGS) entry which is preliminary data.</text>
</comment>
<reference evidence="14" key="1">
    <citation type="submission" date="2020-01" db="EMBL/GenBank/DDBJ databases">
        <title>Identification and distribution of gene clusters putatively required for synthesis of sphingolipid metabolism inhibitors in phylogenetically diverse species of the filamentous fungus Fusarium.</title>
        <authorList>
            <person name="Kim H.-S."/>
            <person name="Busman M."/>
            <person name="Brown D.W."/>
            <person name="Divon H."/>
            <person name="Uhlig S."/>
            <person name="Proctor R.H."/>
        </authorList>
    </citation>
    <scope>NUCLEOTIDE SEQUENCE</scope>
    <source>
        <strain evidence="14">NRRL 53441</strain>
    </source>
</reference>
<dbReference type="UniPathway" id="UPA00529">
    <property type="reaction ID" value="UER00430"/>
</dbReference>
<evidence type="ECO:0000313" key="14">
    <source>
        <dbReference type="EMBL" id="KAF4445826.1"/>
    </source>
</evidence>
<dbReference type="PROSITE" id="PS51296">
    <property type="entry name" value="RIESKE"/>
    <property type="match status" value="1"/>
</dbReference>
<dbReference type="SUPFAM" id="SSF50022">
    <property type="entry name" value="ISP domain"/>
    <property type="match status" value="1"/>
</dbReference>
<evidence type="ECO:0000313" key="15">
    <source>
        <dbReference type="Proteomes" id="UP000605986"/>
    </source>
</evidence>
<gene>
    <name evidence="14" type="ORF">F53441_10471</name>
</gene>
<dbReference type="AlphaFoldDB" id="A0A8H4K9E6"/>
<dbReference type="Proteomes" id="UP000605986">
    <property type="component" value="Unassembled WGS sequence"/>
</dbReference>
<dbReference type="Gene3D" id="3.90.380.10">
    <property type="entry name" value="Naphthalene 1,2-dioxygenase Alpha Subunit, Chain A, domain 1"/>
    <property type="match status" value="2"/>
</dbReference>
<evidence type="ECO:0000256" key="2">
    <source>
        <dbReference type="ARBA" id="ARBA00002149"/>
    </source>
</evidence>
<evidence type="ECO:0000256" key="10">
    <source>
        <dbReference type="ARBA" id="ARBA00023004"/>
    </source>
</evidence>
<dbReference type="PANTHER" id="PTHR43756">
    <property type="entry name" value="CHOLINE MONOOXYGENASE, CHLOROPLASTIC"/>
    <property type="match status" value="1"/>
</dbReference>
<dbReference type="OrthoDB" id="426882at2759"/>
<name>A0A8H4K9E6_9HYPO</name>
<evidence type="ECO:0000256" key="8">
    <source>
        <dbReference type="ARBA" id="ARBA00022723"/>
    </source>
</evidence>
<dbReference type="GO" id="GO:0019133">
    <property type="term" value="F:choline monooxygenase activity"/>
    <property type="evidence" value="ECO:0007669"/>
    <property type="project" value="UniProtKB-EC"/>
</dbReference>